<sequence>MFRKKFKKQEWQLKSNSSISRPLPVQESQRIQVQEQIEKEKENQTQISQSENLINATQSRFKSQRATLARLTQQQIDKGKNSFEIVLYNNGLEFTEIGCELVEANRDPVTFIRSFRCFLTSQNDYKQRIQQYLNDFKNDFNIIDDDKVEKAEKYMRGIFIKDGEQKHQTQTSLIMCMLAIDGFKDQLTKILLDRLKEYVIDKKESATALIVGLVLTQFKFTDQILDDNSYDFLFEELFKILNETQPAECREVIVSNFRELSILKQEEAARRIFALYEDNKSELLKFIDILCDMSIDPLTSQKYFAVIQEHMENECSIEHYPAMIKYSQYYSQSPIDIIEMFREHVKWEKCGRKVIDEIFKLIDKLLKRDHLNVVEKWMNIISLVNNKEDLKLLDFVMLLKVADTNTENELRNVKKIIQELITKGLFTKKYLRDTFKLFKPVIDEVSQTFLELLDALQKTRDSSMLYGFLATCYKLLFRISKDSKAIIGSLTSFLCEKRASLPFSSGSEFKITILNIFYDVMNDTVSSAAALLVNYKILLRVLDYSKVELTFNEHRLFMEFLCTLVYKIDYSPLFKGTQISYINENIDTLREHLNMLVVKQTNNPEEKIKQIGQISGVKLVSSLVTNCNDDEHGSSEVATNSSESIPKGPIRDATELVTMMITQCGSNQEMLSILFDELSNEFKPTTNDRQISSIFLNWLGEMSLEQLEGFVLIPVDTQHEEINGIKLINKFELHDDEFENPEHAINLGNIIFRDKSKHMVVIPSVFKLTRLINLHRFGNIEHMAGLCSMSLVLPSEFGTDDDKLSDNEEIATLQLDLYFHTCNWLREIIGAFITSDVSIKKLVKQRLKQLIAIEKQLNRLLQKIPKGYIPPFLEFSINEDQQKIYQNIVKKFSETKIAKPPKKMRKKNDQTIIDESSNEKSSINIKSSQFCREMDNQIASLLKEKFILKGKQNEEFSTVELIYLLEDIHSKISSAFCQRKIEIKNFTDEDSFVALLKNEILPNIVKNFYKIIDEMEHQRNLSIEIDSNGEEMSLGDDEIYMRIAFSLILEIFNMIFSSKKLKQEENTEIINEMLKSLLKSDTAHLRSDQELICSAIIEKFVDIERNAQNLESAVNLINFLVTINSIYKDRISTGRIIEMAERFLRTRWVDENRKLEQGSAVNSKLEILLKIYVKKAMNQNQMKDLVAEMREISKLSDLAANKIFPCISKSNLICILRIYIRRQSELINSAKVPNMNFEFWSFCTKIEKELLETVKFLKTQVAFNLFLKNFIVYLRKFNSEGLTFLNDFAKKDRNGFIQLVKEIQHIRRMAHGLACELKHLKNNSIASILPTARQQFEVFYQSVSGIAKRIDLPSNNFNTGQLRNFGIDGNDIFSQNVECESTNTSINVESDEEEEENDDENVDLNLSEEDEENFADKQQASFRSRSTIY</sequence>
<dbReference type="GO" id="GO:0007129">
    <property type="term" value="P:homologous chromosome pairing at meiosis"/>
    <property type="evidence" value="ECO:0007669"/>
    <property type="project" value="TreeGrafter"/>
</dbReference>
<proteinExistence type="inferred from homology"/>
<feature type="compositionally biased region" description="Polar residues" evidence="6">
    <location>
        <begin position="1416"/>
        <end position="1429"/>
    </location>
</feature>
<dbReference type="OrthoDB" id="27031at2759"/>
<dbReference type="GO" id="GO:1990918">
    <property type="term" value="P:double-strand break repair involved in meiotic recombination"/>
    <property type="evidence" value="ECO:0007669"/>
    <property type="project" value="TreeGrafter"/>
</dbReference>
<dbReference type="PANTHER" id="PTHR32086">
    <property type="entry name" value="FANCONI ANEMIA GROUP D2 PROTEIN"/>
    <property type="match status" value="1"/>
</dbReference>
<gene>
    <name evidence="7" type="ORF">PVAND_016755</name>
</gene>
<dbReference type="PANTHER" id="PTHR32086:SF0">
    <property type="entry name" value="FANCONI ANEMIA GROUP D2 PROTEIN"/>
    <property type="match status" value="1"/>
</dbReference>
<keyword evidence="4" id="KW-0539">Nucleus</keyword>
<organism evidence="7 8">
    <name type="scientific">Polypedilum vanderplanki</name>
    <name type="common">Sleeping chironomid midge</name>
    <dbReference type="NCBI Taxonomy" id="319348"/>
    <lineage>
        <taxon>Eukaryota</taxon>
        <taxon>Metazoa</taxon>
        <taxon>Ecdysozoa</taxon>
        <taxon>Arthropoda</taxon>
        <taxon>Hexapoda</taxon>
        <taxon>Insecta</taxon>
        <taxon>Pterygota</taxon>
        <taxon>Neoptera</taxon>
        <taxon>Endopterygota</taxon>
        <taxon>Diptera</taxon>
        <taxon>Nematocera</taxon>
        <taxon>Chironomoidea</taxon>
        <taxon>Chironomidae</taxon>
        <taxon>Chironominae</taxon>
        <taxon>Polypedilum</taxon>
        <taxon>Polypedilum</taxon>
    </lineage>
</organism>
<comment type="similarity">
    <text evidence="5">Belongs to the Fanconi anemia protein FANCD2 family.</text>
</comment>
<dbReference type="GO" id="GO:0031573">
    <property type="term" value="P:mitotic intra-S DNA damage checkpoint signaling"/>
    <property type="evidence" value="ECO:0007669"/>
    <property type="project" value="TreeGrafter"/>
</dbReference>
<dbReference type="EMBL" id="JADBJN010000004">
    <property type="protein sequence ID" value="KAG5668832.1"/>
    <property type="molecule type" value="Genomic_DNA"/>
</dbReference>
<feature type="region of interest" description="Disordered" evidence="6">
    <location>
        <begin position="1386"/>
        <end position="1429"/>
    </location>
</feature>
<keyword evidence="2" id="KW-1017">Isopeptide bond</keyword>
<comment type="caution">
    <text evidence="7">The sequence shown here is derived from an EMBL/GenBank/DDBJ whole genome shotgun (WGS) entry which is preliminary data.</text>
</comment>
<evidence type="ECO:0000256" key="1">
    <source>
        <dbReference type="ARBA" id="ARBA00004123"/>
    </source>
</evidence>
<feature type="region of interest" description="Disordered" evidence="6">
    <location>
        <begin position="1"/>
        <end position="27"/>
    </location>
</feature>
<name>A0A9J6BGQ6_POLVA</name>
<evidence type="ECO:0008006" key="9">
    <source>
        <dbReference type="Google" id="ProtNLM"/>
    </source>
</evidence>
<keyword evidence="3" id="KW-0832">Ubl conjugation</keyword>
<evidence type="ECO:0000256" key="6">
    <source>
        <dbReference type="SAM" id="MobiDB-lite"/>
    </source>
</evidence>
<dbReference type="GO" id="GO:0005634">
    <property type="term" value="C:nucleus"/>
    <property type="evidence" value="ECO:0007669"/>
    <property type="project" value="UniProtKB-SubCell"/>
</dbReference>
<dbReference type="GO" id="GO:0070182">
    <property type="term" value="F:DNA polymerase binding"/>
    <property type="evidence" value="ECO:0007669"/>
    <property type="project" value="TreeGrafter"/>
</dbReference>
<dbReference type="InterPro" id="IPR029448">
    <property type="entry name" value="FANCD2"/>
</dbReference>
<feature type="compositionally biased region" description="Acidic residues" evidence="6">
    <location>
        <begin position="1389"/>
        <end position="1413"/>
    </location>
</feature>
<keyword evidence="8" id="KW-1185">Reference proteome</keyword>
<evidence type="ECO:0000256" key="5">
    <source>
        <dbReference type="ARBA" id="ARBA00093456"/>
    </source>
</evidence>
<evidence type="ECO:0000313" key="7">
    <source>
        <dbReference type="EMBL" id="KAG5668832.1"/>
    </source>
</evidence>
<comment type="subcellular location">
    <subcellularLocation>
        <location evidence="1">Nucleus</location>
    </subcellularLocation>
</comment>
<dbReference type="Proteomes" id="UP001107558">
    <property type="component" value="Chromosome 4"/>
</dbReference>
<evidence type="ECO:0000256" key="2">
    <source>
        <dbReference type="ARBA" id="ARBA00022499"/>
    </source>
</evidence>
<reference evidence="7" key="1">
    <citation type="submission" date="2021-03" db="EMBL/GenBank/DDBJ databases">
        <title>Chromosome level genome of the anhydrobiotic midge Polypedilum vanderplanki.</title>
        <authorList>
            <person name="Yoshida Y."/>
            <person name="Kikawada T."/>
            <person name="Gusev O."/>
        </authorList>
    </citation>
    <scope>NUCLEOTIDE SEQUENCE</scope>
    <source>
        <strain evidence="7">NIAS01</strain>
        <tissue evidence="7">Whole body or cell culture</tissue>
    </source>
</reference>
<evidence type="ECO:0000313" key="8">
    <source>
        <dbReference type="Proteomes" id="UP001107558"/>
    </source>
</evidence>
<accession>A0A9J6BGQ6</accession>
<dbReference type="Pfam" id="PF14631">
    <property type="entry name" value="FancD2"/>
    <property type="match status" value="3"/>
</dbReference>
<dbReference type="GO" id="GO:0036297">
    <property type="term" value="P:interstrand cross-link repair"/>
    <property type="evidence" value="ECO:0007669"/>
    <property type="project" value="TreeGrafter"/>
</dbReference>
<evidence type="ECO:0000256" key="4">
    <source>
        <dbReference type="ARBA" id="ARBA00023242"/>
    </source>
</evidence>
<dbReference type="GO" id="GO:0000793">
    <property type="term" value="C:condensed chromosome"/>
    <property type="evidence" value="ECO:0007669"/>
    <property type="project" value="TreeGrafter"/>
</dbReference>
<evidence type="ECO:0000256" key="3">
    <source>
        <dbReference type="ARBA" id="ARBA00022843"/>
    </source>
</evidence>
<protein>
    <recommendedName>
        <fullName evidence="9">Fanconi anemia group D2 protein</fullName>
    </recommendedName>
</protein>